<dbReference type="AlphaFoldDB" id="A0A9D7LWV3"/>
<protein>
    <submittedName>
        <fullName evidence="1">FAD:protein FMN transferase</fullName>
    </submittedName>
</protein>
<reference evidence="1" key="1">
    <citation type="submission" date="2020-10" db="EMBL/GenBank/DDBJ databases">
        <title>Connecting structure to function with the recovery of over 1000 high-quality activated sludge metagenome-assembled genomes encoding full-length rRNA genes using long-read sequencing.</title>
        <authorList>
            <person name="Singleton C.M."/>
            <person name="Petriglieri F."/>
            <person name="Kristensen J.M."/>
            <person name="Kirkegaard R.H."/>
            <person name="Michaelsen T.Y."/>
            <person name="Andersen M.H."/>
            <person name="Karst S.M."/>
            <person name="Dueholm M.S."/>
            <person name="Nielsen P.H."/>
            <person name="Albertsen M."/>
        </authorList>
    </citation>
    <scope>NUCLEOTIDE SEQUENCE</scope>
    <source>
        <strain evidence="1">OdNE_18-Q3-R46-58_BAT3C.305</strain>
    </source>
</reference>
<gene>
    <name evidence="1" type="ORF">IPN75_15500</name>
</gene>
<dbReference type="Gene3D" id="3.10.520.10">
    <property type="entry name" value="ApbE-like domains"/>
    <property type="match status" value="1"/>
</dbReference>
<sequence length="116" mass="12666">MRHFLILACALLVVACGRTPLQEQQAYVFGTRVEVPRCRADHERGRAPSPVFCASSTGCTARLSRLAGFRELTALNEAIISGRPHHAGPELAELVREAQALSQQSEHLFDPASASW</sequence>
<comment type="caution">
    <text evidence="1">The sequence shown here is derived from an EMBL/GenBank/DDBJ whole genome shotgun (WGS) entry which is preliminary data.</text>
</comment>
<dbReference type="PROSITE" id="PS51257">
    <property type="entry name" value="PROKAR_LIPOPROTEIN"/>
    <property type="match status" value="1"/>
</dbReference>
<dbReference type="EMBL" id="JADKBR010000019">
    <property type="protein sequence ID" value="MBK8891672.1"/>
    <property type="molecule type" value="Genomic_DNA"/>
</dbReference>
<evidence type="ECO:0000313" key="1">
    <source>
        <dbReference type="EMBL" id="MBK8891672.1"/>
    </source>
</evidence>
<keyword evidence="1" id="KW-0808">Transferase</keyword>
<accession>A0A9D7LWV3</accession>
<dbReference type="SUPFAM" id="SSF143631">
    <property type="entry name" value="ApbE-like"/>
    <property type="match status" value="1"/>
</dbReference>
<evidence type="ECO:0000313" key="2">
    <source>
        <dbReference type="Proteomes" id="UP000808146"/>
    </source>
</evidence>
<organism evidence="1 2">
    <name type="scientific">Candidatus Dechloromonas phosphorivorans</name>
    <dbReference type="NCBI Taxonomy" id="2899244"/>
    <lineage>
        <taxon>Bacteria</taxon>
        <taxon>Pseudomonadati</taxon>
        <taxon>Pseudomonadota</taxon>
        <taxon>Betaproteobacteria</taxon>
        <taxon>Rhodocyclales</taxon>
        <taxon>Azonexaceae</taxon>
        <taxon>Dechloromonas</taxon>
    </lineage>
</organism>
<dbReference type="InterPro" id="IPR003374">
    <property type="entry name" value="ApbE-like_sf"/>
</dbReference>
<dbReference type="GO" id="GO:0016740">
    <property type="term" value="F:transferase activity"/>
    <property type="evidence" value="ECO:0007669"/>
    <property type="project" value="UniProtKB-KW"/>
</dbReference>
<name>A0A9D7LWV3_9RHOO</name>
<proteinExistence type="predicted"/>
<dbReference type="Proteomes" id="UP000808146">
    <property type="component" value="Unassembled WGS sequence"/>
</dbReference>